<keyword evidence="2" id="KW-0576">Peroxisome</keyword>
<dbReference type="Gene3D" id="3.90.226.10">
    <property type="entry name" value="2-enoyl-CoA Hydratase, Chain A, domain 1"/>
    <property type="match status" value="1"/>
</dbReference>
<dbReference type="Proteomes" id="UP000179467">
    <property type="component" value="Unassembled WGS sequence"/>
</dbReference>
<dbReference type="RefSeq" id="WP_070934409.1">
    <property type="nucleotide sequence ID" value="NZ_MIPT01000001.1"/>
</dbReference>
<evidence type="ECO:0000256" key="1">
    <source>
        <dbReference type="ARBA" id="ARBA00004275"/>
    </source>
</evidence>
<evidence type="ECO:0000313" key="5">
    <source>
        <dbReference type="Proteomes" id="UP000179467"/>
    </source>
</evidence>
<dbReference type="InterPro" id="IPR001753">
    <property type="entry name" value="Enoyl-CoA_hydra/iso"/>
</dbReference>
<reference evidence="4 5" key="1">
    <citation type="submission" date="2016-09" db="EMBL/GenBank/DDBJ databases">
        <title>Metabolic pathway, cell adaptation mechanisms and a novel monoxygenase revealed through proteogenomic-transcription analysis of a Sphingomonas haloaromaticamans strain degrading the fungicide ortho-phenylphenol.</title>
        <authorList>
            <person name="Perruchon C."/>
            <person name="Papadopoulou E.S."/>
            <person name="Rousidou C."/>
            <person name="Vasileiadis S."/>
            <person name="Tanou G."/>
            <person name="Amoutzias G."/>
            <person name="Molassiotis A."/>
            <person name="Karpouzas D.G."/>
        </authorList>
    </citation>
    <scope>NUCLEOTIDE SEQUENCE [LARGE SCALE GENOMIC DNA]</scope>
    <source>
        <strain evidence="4 5">P3</strain>
    </source>
</reference>
<comment type="caution">
    <text evidence="4">The sequence shown here is derived from an EMBL/GenBank/DDBJ whole genome shotgun (WGS) entry which is preliminary data.</text>
</comment>
<gene>
    <name evidence="4" type="primary">fcbB2_1</name>
    <name evidence="4" type="ORF">BHE75_03168</name>
</gene>
<accession>A0A1S1HIW8</accession>
<organism evidence="4 5">
    <name type="scientific">Edaphosphingomonas haloaromaticamans</name>
    <dbReference type="NCBI Taxonomy" id="653954"/>
    <lineage>
        <taxon>Bacteria</taxon>
        <taxon>Pseudomonadati</taxon>
        <taxon>Pseudomonadota</taxon>
        <taxon>Alphaproteobacteria</taxon>
        <taxon>Sphingomonadales</taxon>
        <taxon>Rhizorhabdaceae</taxon>
        <taxon>Edaphosphingomonas</taxon>
    </lineage>
</organism>
<dbReference type="PANTHER" id="PTHR43684">
    <property type="match status" value="1"/>
</dbReference>
<dbReference type="GO" id="GO:0004165">
    <property type="term" value="F:delta(3)-delta(2)-enoyl-CoA isomerase activity"/>
    <property type="evidence" value="ECO:0007669"/>
    <property type="project" value="UniProtKB-ARBA"/>
</dbReference>
<dbReference type="Pfam" id="PF00378">
    <property type="entry name" value="ECH_1"/>
    <property type="match status" value="1"/>
</dbReference>
<evidence type="ECO:0000256" key="3">
    <source>
        <dbReference type="ARBA" id="ARBA00023235"/>
    </source>
</evidence>
<dbReference type="EMBL" id="MIPT01000001">
    <property type="protein sequence ID" value="OHT21163.1"/>
    <property type="molecule type" value="Genomic_DNA"/>
</dbReference>
<name>A0A1S1HIW8_9SPHN</name>
<dbReference type="OrthoDB" id="9781757at2"/>
<dbReference type="PANTHER" id="PTHR43684:SF1">
    <property type="entry name" value="ENOYL-COA DELTA ISOMERASE 2"/>
    <property type="match status" value="1"/>
</dbReference>
<dbReference type="GO" id="GO:0018787">
    <property type="term" value="F:4-chlorobenzoyl-CoA dehalogenase activity"/>
    <property type="evidence" value="ECO:0007669"/>
    <property type="project" value="UniProtKB-EC"/>
</dbReference>
<sequence>MTARISLAIADGVARLSFSAPERRNAIDIAFLREFATAALDIQSDPSVRVTLMRADGPVFSVGGDLAEMVAERHRAERHVLEMASTFHLGIERLQAAAAPLVVALGGTAAGGGFSLVLGADLAIAGRSAKLVSAYLKSGLTPDGGASWFLPRLVGRQKAFEIMALSPVLSAEDALALGLVARVVADDALAAEADRIAATLAALPGDALAVLKRQLHASPGNGLADQLAIEAGGIAHAAGQPAVQAALDAFFAKAG</sequence>
<keyword evidence="5" id="KW-1185">Reference proteome</keyword>
<dbReference type="InterPro" id="IPR051053">
    <property type="entry name" value="ECH/Chromodomain_protein"/>
</dbReference>
<proteinExistence type="predicted"/>
<dbReference type="SUPFAM" id="SSF52096">
    <property type="entry name" value="ClpP/crotonase"/>
    <property type="match status" value="1"/>
</dbReference>
<dbReference type="EC" id="3.8.1.7" evidence="4"/>
<dbReference type="InterPro" id="IPR029045">
    <property type="entry name" value="ClpP/crotonase-like_dom_sf"/>
</dbReference>
<evidence type="ECO:0000256" key="2">
    <source>
        <dbReference type="ARBA" id="ARBA00023140"/>
    </source>
</evidence>
<protein>
    <submittedName>
        <fullName evidence="4">4-chlorobenzoyl coenzyme A dehalogenase-2</fullName>
        <ecNumber evidence="4">3.8.1.7</ecNumber>
    </submittedName>
</protein>
<keyword evidence="3" id="KW-0413">Isomerase</keyword>
<dbReference type="AlphaFoldDB" id="A0A1S1HIW8"/>
<dbReference type="CDD" id="cd06558">
    <property type="entry name" value="crotonase-like"/>
    <property type="match status" value="1"/>
</dbReference>
<evidence type="ECO:0000313" key="4">
    <source>
        <dbReference type="EMBL" id="OHT21163.1"/>
    </source>
</evidence>
<keyword evidence="4" id="KW-0378">Hydrolase</keyword>
<comment type="subcellular location">
    <subcellularLocation>
        <location evidence="1">Peroxisome</location>
    </subcellularLocation>
</comment>